<dbReference type="InterPro" id="IPR007375">
    <property type="entry name" value="SoxG"/>
</dbReference>
<dbReference type="Proteomes" id="UP000035489">
    <property type="component" value="Unassembled WGS sequence"/>
</dbReference>
<sequence>MLKTSHAAHRDLSLPIEQPVTRPDTKAQVVIRPLPAQARFSLRLNEADLEGAQTAAGVTLDIPINTRSGSAERSSIRLGPNEWLLTGPYDDAEVIASQIDAALSGRFYTLVDVSHRNVGITVSGRRAAEVLNSGCPLDLAEAAFPTGMATRTLMGKAEIVLMRLDDTPTYQVECWRSFSTYVRDYLIEAAREFEPSIA</sequence>
<protein>
    <recommendedName>
        <fullName evidence="3">Sarcosine oxidase subunit gamma</fullName>
    </recommendedName>
</protein>
<organism evidence="1 2">
    <name type="scientific">Microvirga vignae</name>
    <dbReference type="NCBI Taxonomy" id="1225564"/>
    <lineage>
        <taxon>Bacteria</taxon>
        <taxon>Pseudomonadati</taxon>
        <taxon>Pseudomonadota</taxon>
        <taxon>Alphaproteobacteria</taxon>
        <taxon>Hyphomicrobiales</taxon>
        <taxon>Methylobacteriaceae</taxon>
        <taxon>Microvirga</taxon>
    </lineage>
</organism>
<dbReference type="SUPFAM" id="SSF103025">
    <property type="entry name" value="Folate-binding domain"/>
    <property type="match status" value="1"/>
</dbReference>
<dbReference type="InterPro" id="IPR027266">
    <property type="entry name" value="TrmE/GcvT-like"/>
</dbReference>
<dbReference type="STRING" id="1225564.AA309_08870"/>
<dbReference type="AlphaFoldDB" id="A0A0H1RLC3"/>
<reference evidence="1 2" key="1">
    <citation type="submission" date="2015-05" db="EMBL/GenBank/DDBJ databases">
        <title>Draft genome sequence of Microvirga vignae strain BR3299, a novel nitrogen fixing bacteria isolated from Brazil semi-aired region.</title>
        <authorList>
            <person name="Zilli J.E."/>
            <person name="Passos S.R."/>
            <person name="Leite J."/>
            <person name="Baldani J.I."/>
            <person name="Xavier G.R."/>
            <person name="Rumjaneck N.G."/>
            <person name="Simoes-Araujo J.L."/>
        </authorList>
    </citation>
    <scope>NUCLEOTIDE SEQUENCE [LARGE SCALE GENOMIC DNA]</scope>
    <source>
        <strain evidence="1 2">BR3299</strain>
    </source>
</reference>
<dbReference type="PATRIC" id="fig|1225564.3.peg.2387"/>
<evidence type="ECO:0000313" key="2">
    <source>
        <dbReference type="Proteomes" id="UP000035489"/>
    </source>
</evidence>
<dbReference type="RefSeq" id="WP_047188632.1">
    <property type="nucleotide sequence ID" value="NZ_LCYG01000020.1"/>
</dbReference>
<dbReference type="Pfam" id="PF04268">
    <property type="entry name" value="SoxG"/>
    <property type="match status" value="1"/>
</dbReference>
<keyword evidence="2" id="KW-1185">Reference proteome</keyword>
<dbReference type="EMBL" id="LCYG01000020">
    <property type="protein sequence ID" value="KLK93427.1"/>
    <property type="molecule type" value="Genomic_DNA"/>
</dbReference>
<evidence type="ECO:0008006" key="3">
    <source>
        <dbReference type="Google" id="ProtNLM"/>
    </source>
</evidence>
<gene>
    <name evidence="1" type="ORF">AA309_08870</name>
</gene>
<dbReference type="Gene3D" id="3.30.1360.120">
    <property type="entry name" value="Probable tRNA modification gtpase trme, domain 1"/>
    <property type="match status" value="1"/>
</dbReference>
<evidence type="ECO:0000313" key="1">
    <source>
        <dbReference type="EMBL" id="KLK93427.1"/>
    </source>
</evidence>
<accession>A0A0H1RLC3</accession>
<proteinExistence type="predicted"/>
<dbReference type="Gene3D" id="3.30.70.1520">
    <property type="entry name" value="Heterotetrameric sarcosine oxidase"/>
    <property type="match status" value="1"/>
</dbReference>
<dbReference type="OrthoDB" id="9814782at2"/>
<name>A0A0H1RLC3_9HYPH</name>
<comment type="caution">
    <text evidence="1">The sequence shown here is derived from an EMBL/GenBank/DDBJ whole genome shotgun (WGS) entry which is preliminary data.</text>
</comment>